<protein>
    <recommendedName>
        <fullName evidence="11">Ent-kaurene oxidase</fullName>
    </recommendedName>
</protein>
<evidence type="ECO:0000256" key="7">
    <source>
        <dbReference type="RuleBase" id="RU000461"/>
    </source>
</evidence>
<accession>A0A369KAR1</accession>
<dbReference type="InterPro" id="IPR036396">
    <property type="entry name" value="Cyt_P450_sf"/>
</dbReference>
<evidence type="ECO:0000256" key="2">
    <source>
        <dbReference type="ARBA" id="ARBA00010617"/>
    </source>
</evidence>
<evidence type="ECO:0000313" key="9">
    <source>
        <dbReference type="EMBL" id="RDB28864.1"/>
    </source>
</evidence>
<dbReference type="AlphaFoldDB" id="A0A369KAR1"/>
<proteinExistence type="inferred from homology"/>
<keyword evidence="6 7" id="KW-0349">Heme</keyword>
<dbReference type="STRING" id="39966.A0A369KAR1"/>
<evidence type="ECO:0000256" key="3">
    <source>
        <dbReference type="ARBA" id="ARBA00022723"/>
    </source>
</evidence>
<dbReference type="InterPro" id="IPR001128">
    <property type="entry name" value="Cyt_P450"/>
</dbReference>
<feature type="binding site" description="axial binding residue" evidence="6">
    <location>
        <position position="445"/>
    </location>
    <ligand>
        <name>heme</name>
        <dbReference type="ChEBI" id="CHEBI:30413"/>
    </ligand>
    <ligandPart>
        <name>Fe</name>
        <dbReference type="ChEBI" id="CHEBI:18248"/>
    </ligandPart>
</feature>
<evidence type="ECO:0008006" key="11">
    <source>
        <dbReference type="Google" id="ProtNLM"/>
    </source>
</evidence>
<dbReference type="InParanoid" id="A0A369KAR1"/>
<keyword evidence="5 6" id="KW-0408">Iron</keyword>
<keyword evidence="3 6" id="KW-0479">Metal-binding</keyword>
<organism evidence="9 10">
    <name type="scientific">Hypsizygus marmoreus</name>
    <name type="common">White beech mushroom</name>
    <name type="synonym">Agaricus marmoreus</name>
    <dbReference type="NCBI Taxonomy" id="39966"/>
    <lineage>
        <taxon>Eukaryota</taxon>
        <taxon>Fungi</taxon>
        <taxon>Dikarya</taxon>
        <taxon>Basidiomycota</taxon>
        <taxon>Agaricomycotina</taxon>
        <taxon>Agaricomycetes</taxon>
        <taxon>Agaricomycetidae</taxon>
        <taxon>Agaricales</taxon>
        <taxon>Tricholomatineae</taxon>
        <taxon>Lyophyllaceae</taxon>
        <taxon>Hypsizygus</taxon>
    </lineage>
</organism>
<evidence type="ECO:0000256" key="6">
    <source>
        <dbReference type="PIRSR" id="PIRSR602403-1"/>
    </source>
</evidence>
<dbReference type="Pfam" id="PF00067">
    <property type="entry name" value="p450"/>
    <property type="match status" value="1"/>
</dbReference>
<dbReference type="GO" id="GO:0004497">
    <property type="term" value="F:monooxygenase activity"/>
    <property type="evidence" value="ECO:0007669"/>
    <property type="project" value="UniProtKB-KW"/>
</dbReference>
<comment type="similarity">
    <text evidence="2 7">Belongs to the cytochrome P450 family.</text>
</comment>
<dbReference type="Proteomes" id="UP000076154">
    <property type="component" value="Unassembled WGS sequence"/>
</dbReference>
<dbReference type="PRINTS" id="PR00465">
    <property type="entry name" value="EP450IV"/>
</dbReference>
<keyword evidence="10" id="KW-1185">Reference proteome</keyword>
<evidence type="ECO:0000256" key="4">
    <source>
        <dbReference type="ARBA" id="ARBA00023002"/>
    </source>
</evidence>
<dbReference type="Gene3D" id="1.10.630.10">
    <property type="entry name" value="Cytochrome P450"/>
    <property type="match status" value="1"/>
</dbReference>
<dbReference type="PANTHER" id="PTHR46206">
    <property type="entry name" value="CYTOCHROME P450"/>
    <property type="match status" value="1"/>
</dbReference>
<feature type="transmembrane region" description="Helical" evidence="8">
    <location>
        <begin position="210"/>
        <end position="230"/>
    </location>
</feature>
<dbReference type="GO" id="GO:0020037">
    <property type="term" value="F:heme binding"/>
    <property type="evidence" value="ECO:0007669"/>
    <property type="project" value="InterPro"/>
</dbReference>
<dbReference type="CDD" id="cd11041">
    <property type="entry name" value="CYP503A1-like"/>
    <property type="match status" value="1"/>
</dbReference>
<evidence type="ECO:0000313" key="10">
    <source>
        <dbReference type="Proteomes" id="UP000076154"/>
    </source>
</evidence>
<comment type="caution">
    <text evidence="9">The sequence shown here is derived from an EMBL/GenBank/DDBJ whole genome shotgun (WGS) entry which is preliminary data.</text>
</comment>
<dbReference type="SUPFAM" id="SSF48264">
    <property type="entry name" value="Cytochrome P450"/>
    <property type="match status" value="1"/>
</dbReference>
<gene>
    <name evidence="9" type="ORF">Hypma_015719</name>
</gene>
<dbReference type="PROSITE" id="PS00086">
    <property type="entry name" value="CYTOCHROME_P450"/>
    <property type="match status" value="1"/>
</dbReference>
<feature type="transmembrane region" description="Helical" evidence="8">
    <location>
        <begin position="6"/>
        <end position="27"/>
    </location>
</feature>
<keyword evidence="4 7" id="KW-0560">Oxidoreductase</keyword>
<dbReference type="EMBL" id="LUEZ02000010">
    <property type="protein sequence ID" value="RDB28864.1"/>
    <property type="molecule type" value="Genomic_DNA"/>
</dbReference>
<dbReference type="GO" id="GO:0005506">
    <property type="term" value="F:iron ion binding"/>
    <property type="evidence" value="ECO:0007669"/>
    <property type="project" value="InterPro"/>
</dbReference>
<evidence type="ECO:0000256" key="5">
    <source>
        <dbReference type="ARBA" id="ARBA00023004"/>
    </source>
</evidence>
<sequence length="511" mass="57429">MDADVHNVTYLSLILPYAVVLCIVLWVRREKSRPDLSHIPSVGSSYCFVGAIRFLFNAQSVLQEGYERHKLAPFKVFNLTHWAVVVASPQLIEEVRKASDNDLRACEMPHISYSLAGVGIAHDTRTIADLGTKLARTLPLLFADMHQEVIAAFRDILPSDDAAGWVQLPVVDTVTEIITRVSNRVIVGLPLCRDQEFIALHKRLLKDGTMVAAIVGMFPKTLLQIVVYLFTKLPHDAKEMQRMVQATVEKREEKEQRDNEKFFSKSHDLLSEIIREGQETSSELTHRILAVSLESVHSTSMTFTHALYHLALADEDVIQSMRDEIDAELRHEGWTLAALERMRKVDSFLKESMRISGFRAVTMMRKAVGGYTFADGTYIPANTVLCTPSTAIHLDETKYPHARTFDAFRFARLSSHSSSSSSSSQYRLTTATPDFLAWGYGRTACPGRFFAAAQMKLVLAYFVLHYDVRFLEGDDAVRPPDWCLGASRFPNLGGRVVVRKRRWGEGGASSC</sequence>
<dbReference type="InterPro" id="IPR017972">
    <property type="entry name" value="Cyt_P450_CS"/>
</dbReference>
<evidence type="ECO:0000256" key="1">
    <source>
        <dbReference type="ARBA" id="ARBA00001971"/>
    </source>
</evidence>
<dbReference type="GO" id="GO:0016705">
    <property type="term" value="F:oxidoreductase activity, acting on paired donors, with incorporation or reduction of molecular oxygen"/>
    <property type="evidence" value="ECO:0007669"/>
    <property type="project" value="InterPro"/>
</dbReference>
<evidence type="ECO:0000256" key="8">
    <source>
        <dbReference type="SAM" id="Phobius"/>
    </source>
</evidence>
<comment type="cofactor">
    <cofactor evidence="1 6">
        <name>heme</name>
        <dbReference type="ChEBI" id="CHEBI:30413"/>
    </cofactor>
</comment>
<keyword evidence="8" id="KW-0472">Membrane</keyword>
<dbReference type="InterPro" id="IPR002403">
    <property type="entry name" value="Cyt_P450_E_grp-IV"/>
</dbReference>
<keyword evidence="8" id="KW-0812">Transmembrane</keyword>
<name>A0A369KAR1_HYPMA</name>
<keyword evidence="8" id="KW-1133">Transmembrane helix</keyword>
<reference evidence="9" key="1">
    <citation type="submission" date="2018-04" db="EMBL/GenBank/DDBJ databases">
        <title>Whole genome sequencing of Hypsizygus marmoreus.</title>
        <authorList>
            <person name="Choi I.-G."/>
            <person name="Min B."/>
            <person name="Kim J.-G."/>
            <person name="Kim S."/>
            <person name="Oh Y.-L."/>
            <person name="Kong W.-S."/>
            <person name="Park H."/>
            <person name="Jeong J."/>
            <person name="Song E.-S."/>
        </authorList>
    </citation>
    <scope>NUCLEOTIDE SEQUENCE [LARGE SCALE GENOMIC DNA]</scope>
    <source>
        <strain evidence="9">51987-8</strain>
    </source>
</reference>
<keyword evidence="7" id="KW-0503">Monooxygenase</keyword>
<dbReference type="OrthoDB" id="1844152at2759"/>